<dbReference type="PANTHER" id="PTHR47150">
    <property type="entry name" value="OS12G0169200 PROTEIN"/>
    <property type="match status" value="1"/>
</dbReference>
<proteinExistence type="predicted"/>
<evidence type="ECO:0000256" key="1">
    <source>
        <dbReference type="SAM" id="SignalP"/>
    </source>
</evidence>
<dbReference type="AlphaFoldDB" id="A0A6L2LB54"/>
<sequence>MILTQLVATFSFGIFADALDEYLQMGQATGLLSLEHFFTFVMKNFGLEFFAKLTISDIEKLYACHKEKHRLPGMLRSLDFTDWEWKRHCVLVLAFWFLRFVSCDLVMRFGPAFCLKTICVLPKDKLRFALKLVAFCFKTRCVLLQDTLRFASRRAAFCFKTSCVLSHGGTAFCLLLKTLSAFWFTSHVITTIADRIRDNGTSQSKQILCFRQELLEYMGVHDNDASESLKPSWGKMCTSGT</sequence>
<dbReference type="PANTHER" id="PTHR47150:SF4">
    <property type="entry name" value="HARBINGER TRANSPOSASE-DERIVED PROTEIN-RELATED"/>
    <property type="match status" value="1"/>
</dbReference>
<feature type="signal peptide" evidence="1">
    <location>
        <begin position="1"/>
        <end position="18"/>
    </location>
</feature>
<name>A0A6L2LB54_TANCI</name>
<protein>
    <submittedName>
        <fullName evidence="2">Uncharacterized protein</fullName>
    </submittedName>
</protein>
<feature type="chain" id="PRO_5026884079" evidence="1">
    <location>
        <begin position="19"/>
        <end position="241"/>
    </location>
</feature>
<reference evidence="2" key="1">
    <citation type="journal article" date="2019" name="Sci. Rep.">
        <title>Draft genome of Tanacetum cinerariifolium, the natural source of mosquito coil.</title>
        <authorList>
            <person name="Yamashiro T."/>
            <person name="Shiraishi A."/>
            <person name="Satake H."/>
            <person name="Nakayama K."/>
        </authorList>
    </citation>
    <scope>NUCLEOTIDE SEQUENCE</scope>
</reference>
<gene>
    <name evidence="2" type="ORF">Tci_029382</name>
</gene>
<keyword evidence="1" id="KW-0732">Signal</keyword>
<evidence type="ECO:0000313" key="2">
    <source>
        <dbReference type="EMBL" id="GEU57404.1"/>
    </source>
</evidence>
<comment type="caution">
    <text evidence="2">The sequence shown here is derived from an EMBL/GenBank/DDBJ whole genome shotgun (WGS) entry which is preliminary data.</text>
</comment>
<accession>A0A6L2LB54</accession>
<dbReference type="EMBL" id="BKCJ010003824">
    <property type="protein sequence ID" value="GEU57404.1"/>
    <property type="molecule type" value="Genomic_DNA"/>
</dbReference>
<organism evidence="2">
    <name type="scientific">Tanacetum cinerariifolium</name>
    <name type="common">Dalmatian daisy</name>
    <name type="synonym">Chrysanthemum cinerariifolium</name>
    <dbReference type="NCBI Taxonomy" id="118510"/>
    <lineage>
        <taxon>Eukaryota</taxon>
        <taxon>Viridiplantae</taxon>
        <taxon>Streptophyta</taxon>
        <taxon>Embryophyta</taxon>
        <taxon>Tracheophyta</taxon>
        <taxon>Spermatophyta</taxon>
        <taxon>Magnoliopsida</taxon>
        <taxon>eudicotyledons</taxon>
        <taxon>Gunneridae</taxon>
        <taxon>Pentapetalae</taxon>
        <taxon>asterids</taxon>
        <taxon>campanulids</taxon>
        <taxon>Asterales</taxon>
        <taxon>Asteraceae</taxon>
        <taxon>Asteroideae</taxon>
        <taxon>Anthemideae</taxon>
        <taxon>Anthemidinae</taxon>
        <taxon>Tanacetum</taxon>
    </lineage>
</organism>